<dbReference type="AlphaFoldDB" id="Q6IHU0"/>
<proteinExistence type="predicted"/>
<evidence type="ECO:0000313" key="1">
    <source>
        <dbReference type="EMBL" id="DAA03525.1"/>
    </source>
</evidence>
<name>Q6IHU0_DROME</name>
<protein>
    <submittedName>
        <fullName evidence="1">HDC00966</fullName>
    </submittedName>
</protein>
<organism evidence="1">
    <name type="scientific">Drosophila melanogaster</name>
    <name type="common">Fruit fly</name>
    <dbReference type="NCBI Taxonomy" id="7227"/>
    <lineage>
        <taxon>Eukaryota</taxon>
        <taxon>Metazoa</taxon>
        <taxon>Ecdysozoa</taxon>
        <taxon>Arthropoda</taxon>
        <taxon>Hexapoda</taxon>
        <taxon>Insecta</taxon>
        <taxon>Pterygota</taxon>
        <taxon>Neoptera</taxon>
        <taxon>Endopterygota</taxon>
        <taxon>Diptera</taxon>
        <taxon>Brachycera</taxon>
        <taxon>Muscomorpha</taxon>
        <taxon>Ephydroidea</taxon>
        <taxon>Drosophilidae</taxon>
        <taxon>Drosophila</taxon>
        <taxon>Sophophora</taxon>
    </lineage>
</organism>
<dbReference type="EMBL" id="BK003326">
    <property type="protein sequence ID" value="DAA03525.1"/>
    <property type="molecule type" value="Genomic_DNA"/>
</dbReference>
<gene>
    <name evidence="1" type="ORF">HDC00966</name>
</gene>
<accession>Q6IHU0</accession>
<reference evidence="1" key="1">
    <citation type="journal article" date="2003" name="Genome Biol.">
        <title>An integrated gene annotation and transcriptional profiling approach towards the full gene content of the Drosophila genome.</title>
        <authorList>
            <person name="Hild M."/>
            <person name="Beckmann B."/>
            <person name="Haas S.A."/>
            <person name="Koch B."/>
            <person name="Solovyev V."/>
            <person name="Busold C."/>
            <person name="Fellenberg K."/>
            <person name="Boutros M."/>
            <person name="Vingron M."/>
            <person name="Sauer F."/>
            <person name="Hoheisel J.D."/>
            <person name="Paro R."/>
        </authorList>
    </citation>
    <scope>NUCLEOTIDE SEQUENCE</scope>
</reference>
<sequence length="163" mass="17942">MRAGQDMCVGVDVDVDVDVNVDVDKDWDWGQVARVVGWWWAYASVAGLVAGLNSGKRIECASNRSPTLIVLYWQSSERSTPALDHLNHPSTESSHPLAITLVVRQTSVERPALKCQCANTEKTGVVREGESSGRADTLSSTFQPEVCQQLWHVLDIVVVYIFG</sequence>